<evidence type="ECO:0000313" key="11">
    <source>
        <dbReference type="EMBL" id="EGB07033.1"/>
    </source>
</evidence>
<keyword evidence="5 9" id="KW-0472">Membrane</keyword>
<dbReference type="CDD" id="cd06263">
    <property type="entry name" value="MAM"/>
    <property type="match status" value="1"/>
</dbReference>
<dbReference type="SMART" id="SM00004">
    <property type="entry name" value="NL"/>
    <property type="match status" value="1"/>
</dbReference>
<sequence>MREQITAEDEHSLGGRGNAVAGHAIAVRLARTYGVFNEESPHFAEFVDKIHRGEIDLAARGRRAALKSGEADASFFADKIGRSILGRLRHNADMLASYANLAVFVFHIVVFMAVIALQRNVEGTERLQFYAISDALHGFSKSTTEYTAGYLRDSLLNLETFEHFLRGDVLGMIFQDSECGDGFCEPRDENPSYDPDPYEREGAAFVGCRADCGIVDTTVVEVHFLDLGKLVVASQVVAAALEDGWLGESAEAWGRYDADGRPIKPAAGWNVCHATDRSWGTPETVCLFDGDVQINGLPYRTAELDVESSSFGESKVLDLYAGDWELRYAFDGFAWTYPYKDLENPLAGKAVQIGFPAIRGQICTRDTATNAETCETWAPCPDADACACSYVDGAYRCFDDDYWAGFNAETMTHSEYKDADIDLEMAAFPDSLAYEAVAKWWSIPRNPAAGPTWGDRSAPAAVANASAWDPGARKFTLVLLNVYVSLTWLGNTLSIVDAAGAVVTTETLTDNGCAVVDVLLSEGRTYAFATAASEAGAQYLGGMGWALYDGDALVLRGSGGVDSCTFTVGDRGATCDAGGDDGASVADCPVVEPTCDGFATPSTVVSVFDYRCYGDGASAATDGDATAAPTPAPAAYALPRDDALAAVDCAFDADLCNYEDGGGNGGPWTWHVGITGTPNSGPKEFGDRSDPDDGYAYTEASGTSNDTFILRSPAFKALREPALLTFKLHAYGDRVAYMNLEGLVDGSWTVLFRTVYDQGHRWHDKAAEVPAATTQIRWRGFTYKWTGDIAIDDVAFATSDAPTPAPTALEEDDVAFATSDSPTPAPTAFEDDGRLRCYAGWKRYSEGDAGFLATQWQQEPSSEIITCPAGDTHCVLVEYPWPFAGGGHGWNGFNEPYLQVQPLVSGAVPAAYFGLGGCWSDFERMLLADMIHAGYDFPEQGPLDPRLCMNVKSEYYTQHDPTWYANVFDVTAQALGVSGEYYLDDVGVVNRISATVERGNCVARRMGDGTCDPSNSGFACLHDGGDCLDDEHAYVAAPWLRHAKGEAGALDDWPYALVLGGVAHATVPHVLHRAVADRVFLEGAQGDFAELRVGNLDEPRGPPLAAVNASKASEFWVDVAKLLPSAACPECAAYEGDHATVPFKVEVGPGNKVGGYNPEEYDMFAKPATGQLRSRWLPRPNRVIWGPMVTQRRAASGDCPAEGPFADLRDKCDFHVVVDGLPVYMPNRASEAPFGVDPTFLESSFLYKGANDEALKNELYDNATELKGSGVPYGFFYDSGCPGARDFPVVFDTNLNRTRALELFDTLTEGAYFNKQTLEVTVTIATVNVETGLLTYMEIVAERVKEGGIMLSDKFAIFDPRPYDGATDYFRAFLELVLVGTVLFLISMELGEMRDVYGETGALWGYLGVGNLLDLASYAVSLAMFVKWGTFWQSTTRIKPRDHYDAFADPFAVGRITEASGDVDAIQDQYDHLRRASHELERYDVLIAVKMIFMAFQLIKNLDFHPRIGMISRTVKAATTDLTYFVVVFLFVLEIYAFLGVLLHGKEHEDFSDLFASSLTMMKALCGMFDDSDIEVTYINAAFYWSFMVLSFFLLLNSLLAIIVEAYTTVVEEGRLEQQTDPLPFALWKARQDLKALGWRYFLPRSMRHLGPGGLAAAADDLILGVEELSAILECWFDAEDRPLAGAEAVRPSKRRAAGGPDDDAPAARSHKGREVGRAAPHLYARVNEVAGCPVSWRIFAWRWQKDLPDDPIVCLDHHFMRCVFHVLHKRYETRMEREGAPPPEPPLSDAGVDVVVWNVMVRYGTLSADVDQNGTVTPQELAALTRLLRLQKAYDENPDLDDGAALCAALNYFNGASTKREMEANFARELDLHADLAAPVDVEA</sequence>
<gene>
    <name evidence="11" type="ORF">AURANDRAFT_71908</name>
</gene>
<feature type="transmembrane region" description="Helical" evidence="9">
    <location>
        <begin position="1403"/>
        <end position="1426"/>
    </location>
</feature>
<dbReference type="eggNOG" id="KOG3599">
    <property type="taxonomic scope" value="Eukaryota"/>
</dbReference>
<dbReference type="GeneID" id="20228458"/>
<dbReference type="InterPro" id="IPR013122">
    <property type="entry name" value="PKD1_2_channel"/>
</dbReference>
<protein>
    <recommendedName>
        <fullName evidence="10">MAM domain-containing protein</fullName>
    </recommendedName>
</protein>
<evidence type="ECO:0000256" key="8">
    <source>
        <dbReference type="SAM" id="MobiDB-lite"/>
    </source>
</evidence>
<accession>F0YDB3</accession>
<dbReference type="RefSeq" id="XP_009038270.1">
    <property type="nucleotide sequence ID" value="XM_009040022.1"/>
</dbReference>
<dbReference type="Pfam" id="PF08016">
    <property type="entry name" value="PKD_channel"/>
    <property type="match status" value="1"/>
</dbReference>
<dbReference type="Pfam" id="PF00629">
    <property type="entry name" value="MAM"/>
    <property type="match status" value="1"/>
</dbReference>
<feature type="region of interest" description="Disordered" evidence="8">
    <location>
        <begin position="1688"/>
        <end position="1714"/>
    </location>
</feature>
<comment type="subcellular location">
    <subcellularLocation>
        <location evidence="1">Membrane</location>
        <topology evidence="1">Multi-pass membrane protein</topology>
    </subcellularLocation>
</comment>
<evidence type="ECO:0000256" key="6">
    <source>
        <dbReference type="ARBA" id="ARBA00023157"/>
    </source>
</evidence>
<evidence type="ECO:0000259" key="10">
    <source>
        <dbReference type="PROSITE" id="PS50060"/>
    </source>
</evidence>
<dbReference type="EMBL" id="GL833132">
    <property type="protein sequence ID" value="EGB07033.1"/>
    <property type="molecule type" value="Genomic_DNA"/>
</dbReference>
<dbReference type="InterPro" id="IPR000998">
    <property type="entry name" value="MAM_dom"/>
</dbReference>
<dbReference type="PANTHER" id="PTHR10877:SF183">
    <property type="entry name" value="AT14535P-RELATED"/>
    <property type="match status" value="1"/>
</dbReference>
<dbReference type="InterPro" id="IPR051223">
    <property type="entry name" value="Polycystin"/>
</dbReference>
<feature type="transmembrane region" description="Helical" evidence="9">
    <location>
        <begin position="1483"/>
        <end position="1502"/>
    </location>
</feature>
<dbReference type="PROSITE" id="PS00018">
    <property type="entry name" value="EF_HAND_1"/>
    <property type="match status" value="1"/>
</dbReference>
<dbReference type="Proteomes" id="UP000002729">
    <property type="component" value="Unassembled WGS sequence"/>
</dbReference>
<evidence type="ECO:0000313" key="12">
    <source>
        <dbReference type="Proteomes" id="UP000002729"/>
    </source>
</evidence>
<dbReference type="PANTHER" id="PTHR10877">
    <property type="entry name" value="POLYCYSTIN FAMILY MEMBER"/>
    <property type="match status" value="1"/>
</dbReference>
<keyword evidence="12" id="KW-1185">Reference proteome</keyword>
<evidence type="ECO:0000256" key="1">
    <source>
        <dbReference type="ARBA" id="ARBA00004141"/>
    </source>
</evidence>
<dbReference type="KEGG" id="aaf:AURANDRAFT_71908"/>
<evidence type="ECO:0000256" key="2">
    <source>
        <dbReference type="ARBA" id="ARBA00022692"/>
    </source>
</evidence>
<dbReference type="OrthoDB" id="204476at2759"/>
<keyword evidence="2 9" id="KW-0812">Transmembrane</keyword>
<proteinExistence type="predicted"/>
<dbReference type="Gene3D" id="1.10.287.70">
    <property type="match status" value="1"/>
</dbReference>
<feature type="transmembrane region" description="Helical" evidence="9">
    <location>
        <begin position="1582"/>
        <end position="1607"/>
    </location>
</feature>
<keyword evidence="7" id="KW-0325">Glycoprotein</keyword>
<dbReference type="InterPro" id="IPR000800">
    <property type="entry name" value="Notch_dom"/>
</dbReference>
<feature type="transmembrane region" description="Helical" evidence="9">
    <location>
        <begin position="1522"/>
        <end position="1543"/>
    </location>
</feature>
<dbReference type="PROSITE" id="PS50060">
    <property type="entry name" value="MAM_2"/>
    <property type="match status" value="1"/>
</dbReference>
<feature type="domain" description="MAM" evidence="10">
    <location>
        <begin position="647"/>
        <end position="803"/>
    </location>
</feature>
<name>F0YDB3_AURAN</name>
<keyword evidence="4 9" id="KW-1133">Transmembrane helix</keyword>
<evidence type="ECO:0000256" key="5">
    <source>
        <dbReference type="ARBA" id="ARBA00023136"/>
    </source>
</evidence>
<organism evidence="12">
    <name type="scientific">Aureococcus anophagefferens</name>
    <name type="common">Harmful bloom alga</name>
    <dbReference type="NCBI Taxonomy" id="44056"/>
    <lineage>
        <taxon>Eukaryota</taxon>
        <taxon>Sar</taxon>
        <taxon>Stramenopiles</taxon>
        <taxon>Ochrophyta</taxon>
        <taxon>Pelagophyceae</taxon>
        <taxon>Pelagomonadales</taxon>
        <taxon>Pelagomonadaceae</taxon>
        <taxon>Aureococcus</taxon>
    </lineage>
</organism>
<dbReference type="InterPro" id="IPR018247">
    <property type="entry name" value="EF_Hand_1_Ca_BS"/>
</dbReference>
<feature type="transmembrane region" description="Helical" evidence="9">
    <location>
        <begin position="1369"/>
        <end position="1391"/>
    </location>
</feature>
<feature type="transmembrane region" description="Helical" evidence="9">
    <location>
        <begin position="95"/>
        <end position="117"/>
    </location>
</feature>
<evidence type="ECO:0000256" key="4">
    <source>
        <dbReference type="ARBA" id="ARBA00022989"/>
    </source>
</evidence>
<dbReference type="SUPFAM" id="SSF49899">
    <property type="entry name" value="Concanavalin A-like lectins/glucanases"/>
    <property type="match status" value="1"/>
</dbReference>
<dbReference type="InterPro" id="IPR013320">
    <property type="entry name" value="ConA-like_dom_sf"/>
</dbReference>
<dbReference type="SMART" id="SM00137">
    <property type="entry name" value="MAM"/>
    <property type="match status" value="1"/>
</dbReference>
<keyword evidence="3" id="KW-0677">Repeat</keyword>
<evidence type="ECO:0000256" key="7">
    <source>
        <dbReference type="ARBA" id="ARBA00023180"/>
    </source>
</evidence>
<evidence type="ECO:0000256" key="3">
    <source>
        <dbReference type="ARBA" id="ARBA00022737"/>
    </source>
</evidence>
<dbReference type="GO" id="GO:0016020">
    <property type="term" value="C:membrane"/>
    <property type="evidence" value="ECO:0007669"/>
    <property type="project" value="UniProtKB-SubCell"/>
</dbReference>
<keyword evidence="6" id="KW-1015">Disulfide bond</keyword>
<evidence type="ECO:0000256" key="9">
    <source>
        <dbReference type="SAM" id="Phobius"/>
    </source>
</evidence>
<dbReference type="InParanoid" id="F0YDB3"/>
<dbReference type="Gene3D" id="2.60.120.200">
    <property type="match status" value="1"/>
</dbReference>
<reference evidence="11 12" key="1">
    <citation type="journal article" date="2011" name="Proc. Natl. Acad. Sci. U.S.A.">
        <title>Niche of harmful alga Aureococcus anophagefferens revealed through ecogenomics.</title>
        <authorList>
            <person name="Gobler C.J."/>
            <person name="Berry D.L."/>
            <person name="Dyhrman S.T."/>
            <person name="Wilhelm S.W."/>
            <person name="Salamov A."/>
            <person name="Lobanov A.V."/>
            <person name="Zhang Y."/>
            <person name="Collier J.L."/>
            <person name="Wurch L.L."/>
            <person name="Kustka A.B."/>
            <person name="Dill B.D."/>
            <person name="Shah M."/>
            <person name="VerBerkmoes N.C."/>
            <person name="Kuo A."/>
            <person name="Terry A."/>
            <person name="Pangilinan J."/>
            <person name="Lindquist E.A."/>
            <person name="Lucas S."/>
            <person name="Paulsen I.T."/>
            <person name="Hattenrath-Lehmann T.K."/>
            <person name="Talmage S.C."/>
            <person name="Walker E.A."/>
            <person name="Koch F."/>
            <person name="Burson A.M."/>
            <person name="Marcoval M.A."/>
            <person name="Tang Y.Z."/>
            <person name="Lecleir G.R."/>
            <person name="Coyne K.J."/>
            <person name="Berg G.M."/>
            <person name="Bertrand E.M."/>
            <person name="Saito M.A."/>
            <person name="Gladyshev V.N."/>
            <person name="Grigoriev I.V."/>
        </authorList>
    </citation>
    <scope>NUCLEOTIDE SEQUENCE [LARGE SCALE GENOMIC DNA]</scope>
    <source>
        <strain evidence="12">CCMP 1984</strain>
    </source>
</reference>